<dbReference type="PANTHER" id="PTHR12231:SF157">
    <property type="entry name" value="DPR-INTERACTING PROTEIN EPSILON-RELATED"/>
    <property type="match status" value="1"/>
</dbReference>
<accession>A0AAV2SS11</accession>
<evidence type="ECO:0000256" key="1">
    <source>
        <dbReference type="ARBA" id="ARBA00022737"/>
    </source>
</evidence>
<keyword evidence="1" id="KW-0677">Repeat</keyword>
<evidence type="ECO:0000256" key="4">
    <source>
        <dbReference type="SAM" id="MobiDB-lite"/>
    </source>
</evidence>
<name>A0AAV2SS11_MEGNR</name>
<reference evidence="6 7" key="1">
    <citation type="submission" date="2024-05" db="EMBL/GenBank/DDBJ databases">
        <authorList>
            <person name="Wallberg A."/>
        </authorList>
    </citation>
    <scope>NUCLEOTIDE SEQUENCE [LARGE SCALE GENOMIC DNA]</scope>
</reference>
<evidence type="ECO:0000256" key="3">
    <source>
        <dbReference type="ARBA" id="ARBA00023319"/>
    </source>
</evidence>
<dbReference type="FunFam" id="2.60.40.10:FF:000376">
    <property type="entry name" value="CLUMA_CG000981, isoform A"/>
    <property type="match status" value="1"/>
</dbReference>
<feature type="non-terminal residue" evidence="6">
    <location>
        <position position="155"/>
    </location>
</feature>
<evidence type="ECO:0000313" key="6">
    <source>
        <dbReference type="EMBL" id="CAL4220700.1"/>
    </source>
</evidence>
<dbReference type="Proteomes" id="UP001497623">
    <property type="component" value="Unassembled WGS sequence"/>
</dbReference>
<proteinExistence type="predicted"/>
<dbReference type="Gene3D" id="2.60.40.10">
    <property type="entry name" value="Immunoglobulins"/>
    <property type="match status" value="1"/>
</dbReference>
<dbReference type="SUPFAM" id="SSF48726">
    <property type="entry name" value="Immunoglobulin"/>
    <property type="match status" value="1"/>
</dbReference>
<dbReference type="SMART" id="SM00409">
    <property type="entry name" value="IG"/>
    <property type="match status" value="1"/>
</dbReference>
<dbReference type="InterPro" id="IPR003599">
    <property type="entry name" value="Ig_sub"/>
</dbReference>
<dbReference type="EMBL" id="CAXKWB010096323">
    <property type="protein sequence ID" value="CAL4220700.1"/>
    <property type="molecule type" value="Genomic_DNA"/>
</dbReference>
<dbReference type="InterPro" id="IPR013783">
    <property type="entry name" value="Ig-like_fold"/>
</dbReference>
<keyword evidence="7" id="KW-1185">Reference proteome</keyword>
<keyword evidence="3" id="KW-0393">Immunoglobulin domain</keyword>
<dbReference type="InterPro" id="IPR051170">
    <property type="entry name" value="Neural/epithelial_adhesion"/>
</dbReference>
<evidence type="ECO:0000259" key="5">
    <source>
        <dbReference type="PROSITE" id="PS50835"/>
    </source>
</evidence>
<feature type="domain" description="Ig-like" evidence="5">
    <location>
        <begin position="33"/>
        <end position="129"/>
    </location>
</feature>
<dbReference type="InterPro" id="IPR007110">
    <property type="entry name" value="Ig-like_dom"/>
</dbReference>
<dbReference type="Pfam" id="PF13927">
    <property type="entry name" value="Ig_3"/>
    <property type="match status" value="1"/>
</dbReference>
<dbReference type="PROSITE" id="PS50835">
    <property type="entry name" value="IG_LIKE"/>
    <property type="match status" value="1"/>
</dbReference>
<sequence>KVSRMDMGAYLCIASNGHPPTVSKRILVSVDFPPMLWIPHQLIGAARGSKVIIECFTEAHPSSLNYWTRDDGIMIYESEKYHLDARVGNPEYKVHMLLMVNNLQSEDFGSYRCVAKNPRGETDGTIKVYDSGPPPTSSEPPTTEGEMFEKINMSK</sequence>
<gene>
    <name evidence="6" type="ORF">MNOR_LOCUS39055</name>
</gene>
<feature type="non-terminal residue" evidence="6">
    <location>
        <position position="1"/>
    </location>
</feature>
<comment type="caution">
    <text evidence="6">The sequence shown here is derived from an EMBL/GenBank/DDBJ whole genome shotgun (WGS) entry which is preliminary data.</text>
</comment>
<dbReference type="AlphaFoldDB" id="A0AAV2SS11"/>
<dbReference type="InterPro" id="IPR036179">
    <property type="entry name" value="Ig-like_dom_sf"/>
</dbReference>
<evidence type="ECO:0000313" key="7">
    <source>
        <dbReference type="Proteomes" id="UP001497623"/>
    </source>
</evidence>
<dbReference type="GO" id="GO:0043005">
    <property type="term" value="C:neuron projection"/>
    <property type="evidence" value="ECO:0007669"/>
    <property type="project" value="TreeGrafter"/>
</dbReference>
<evidence type="ECO:0000256" key="2">
    <source>
        <dbReference type="ARBA" id="ARBA00023157"/>
    </source>
</evidence>
<dbReference type="PANTHER" id="PTHR12231">
    <property type="entry name" value="CTX-RELATED TYPE I TRANSMEMBRANE PROTEIN"/>
    <property type="match status" value="1"/>
</dbReference>
<organism evidence="6 7">
    <name type="scientific">Meganyctiphanes norvegica</name>
    <name type="common">Northern krill</name>
    <name type="synonym">Thysanopoda norvegica</name>
    <dbReference type="NCBI Taxonomy" id="48144"/>
    <lineage>
        <taxon>Eukaryota</taxon>
        <taxon>Metazoa</taxon>
        <taxon>Ecdysozoa</taxon>
        <taxon>Arthropoda</taxon>
        <taxon>Crustacea</taxon>
        <taxon>Multicrustacea</taxon>
        <taxon>Malacostraca</taxon>
        <taxon>Eumalacostraca</taxon>
        <taxon>Eucarida</taxon>
        <taxon>Euphausiacea</taxon>
        <taxon>Euphausiidae</taxon>
        <taxon>Meganyctiphanes</taxon>
    </lineage>
</organism>
<protein>
    <recommendedName>
        <fullName evidence="5">Ig-like domain-containing protein</fullName>
    </recommendedName>
</protein>
<keyword evidence="2" id="KW-1015">Disulfide bond</keyword>
<feature type="region of interest" description="Disordered" evidence="4">
    <location>
        <begin position="122"/>
        <end position="155"/>
    </location>
</feature>